<feature type="transmembrane region" description="Helical" evidence="2">
    <location>
        <begin position="61"/>
        <end position="79"/>
    </location>
</feature>
<protein>
    <submittedName>
        <fullName evidence="3">Uncharacterized protein</fullName>
    </submittedName>
</protein>
<accession>A0A0P6XTW9</accession>
<sequence length="144" mass="16575">MIVSLVDDLVRNVFEMSFVSLLIALGLMNVPQFKKLGFNFIKTTIGTSMILDLIARNGQTIMAISTIALAGLLAKRLWIYRRHLAVLRSLLWRQKHATHKRHLKQSPRSRTDHSHPLRKRNGCHSKLKSNSDFKEHRSQHITLS</sequence>
<proteinExistence type="predicted"/>
<keyword evidence="2" id="KW-1133">Transmembrane helix</keyword>
<evidence type="ECO:0000256" key="1">
    <source>
        <dbReference type="SAM" id="MobiDB-lite"/>
    </source>
</evidence>
<comment type="caution">
    <text evidence="3">The sequence shown here is derived from an EMBL/GenBank/DDBJ whole genome shotgun (WGS) entry which is preliminary data.</text>
</comment>
<reference evidence="3 4" key="1">
    <citation type="submission" date="2015-07" db="EMBL/GenBank/DDBJ databases">
        <title>Whole genome sequence of Herpetosiphon geysericola DSM 7119.</title>
        <authorList>
            <person name="Hemp J."/>
            <person name="Ward L.M."/>
            <person name="Pace L.A."/>
            <person name="Fischer W.W."/>
        </authorList>
    </citation>
    <scope>NUCLEOTIDE SEQUENCE [LARGE SCALE GENOMIC DNA]</scope>
    <source>
        <strain evidence="3 4">DSM 7119</strain>
    </source>
</reference>
<dbReference type="RefSeq" id="WP_054537370.1">
    <property type="nucleotide sequence ID" value="NZ_LGKP01000042.1"/>
</dbReference>
<feature type="region of interest" description="Disordered" evidence="1">
    <location>
        <begin position="98"/>
        <end position="144"/>
    </location>
</feature>
<gene>
    <name evidence="3" type="ORF">SE18_25885</name>
</gene>
<evidence type="ECO:0000313" key="3">
    <source>
        <dbReference type="EMBL" id="KPL80015.1"/>
    </source>
</evidence>
<keyword evidence="2" id="KW-0812">Transmembrane</keyword>
<feature type="transmembrane region" description="Helical" evidence="2">
    <location>
        <begin position="12"/>
        <end position="30"/>
    </location>
</feature>
<dbReference type="Proteomes" id="UP000050277">
    <property type="component" value="Unassembled WGS sequence"/>
</dbReference>
<name>A0A0P6XTW9_9CHLR</name>
<dbReference type="EMBL" id="LGKP01000042">
    <property type="protein sequence ID" value="KPL80015.1"/>
    <property type="molecule type" value="Genomic_DNA"/>
</dbReference>
<dbReference type="AlphaFoldDB" id="A0A0P6XTW9"/>
<evidence type="ECO:0000313" key="4">
    <source>
        <dbReference type="Proteomes" id="UP000050277"/>
    </source>
</evidence>
<feature type="compositionally biased region" description="Basic residues" evidence="1">
    <location>
        <begin position="98"/>
        <end position="107"/>
    </location>
</feature>
<keyword evidence="4" id="KW-1185">Reference proteome</keyword>
<organism evidence="3 4">
    <name type="scientific">Herpetosiphon geysericola</name>
    <dbReference type="NCBI Taxonomy" id="70996"/>
    <lineage>
        <taxon>Bacteria</taxon>
        <taxon>Bacillati</taxon>
        <taxon>Chloroflexota</taxon>
        <taxon>Chloroflexia</taxon>
        <taxon>Herpetosiphonales</taxon>
        <taxon>Herpetosiphonaceae</taxon>
        <taxon>Herpetosiphon</taxon>
    </lineage>
</organism>
<evidence type="ECO:0000256" key="2">
    <source>
        <dbReference type="SAM" id="Phobius"/>
    </source>
</evidence>
<feature type="compositionally biased region" description="Basic residues" evidence="1">
    <location>
        <begin position="116"/>
        <end position="127"/>
    </location>
</feature>
<feature type="compositionally biased region" description="Basic and acidic residues" evidence="1">
    <location>
        <begin position="129"/>
        <end position="138"/>
    </location>
</feature>
<keyword evidence="2" id="KW-0472">Membrane</keyword>